<evidence type="ECO:0000313" key="2">
    <source>
        <dbReference type="Proteomes" id="UP000237271"/>
    </source>
</evidence>
<proteinExistence type="predicted"/>
<accession>A0A2P4XG34</accession>
<keyword evidence="2" id="KW-1185">Reference proteome</keyword>
<feature type="non-terminal residue" evidence="1">
    <location>
        <position position="143"/>
    </location>
</feature>
<gene>
    <name evidence="1" type="ORF">PHPALM_19950</name>
</gene>
<dbReference type="Proteomes" id="UP000237271">
    <property type="component" value="Unassembled WGS sequence"/>
</dbReference>
<sequence length="143" mass="16522">MCVQTGDHVQKSWASNVKVFGKADQTVGCHLRFCGEREMSAFRRRWSELLKEGWSKRPRGLDTEYTYCRPGKTRGDVRGVDYFVGSEELMRYLDELDKGILQRLELNVLSSDQYCVYATDLERHEAEKTTEQPSNSQTRDGSD</sequence>
<evidence type="ECO:0000313" key="1">
    <source>
        <dbReference type="EMBL" id="POM64503.1"/>
    </source>
</evidence>
<dbReference type="AlphaFoldDB" id="A0A2P4XG34"/>
<dbReference type="PANTHER" id="PTHR37069:SF2">
    <property type="entry name" value="PIGGYBAC TRANSPOSABLE ELEMENT-DERIVED PROTEIN DOMAIN-CONTAINING PROTEIN"/>
    <property type="match status" value="1"/>
</dbReference>
<name>A0A2P4XG34_9STRA</name>
<dbReference type="EMBL" id="NCKW01011090">
    <property type="protein sequence ID" value="POM64503.1"/>
    <property type="molecule type" value="Genomic_DNA"/>
</dbReference>
<organism evidence="1 2">
    <name type="scientific">Phytophthora palmivora</name>
    <dbReference type="NCBI Taxonomy" id="4796"/>
    <lineage>
        <taxon>Eukaryota</taxon>
        <taxon>Sar</taxon>
        <taxon>Stramenopiles</taxon>
        <taxon>Oomycota</taxon>
        <taxon>Peronosporomycetes</taxon>
        <taxon>Peronosporales</taxon>
        <taxon>Peronosporaceae</taxon>
        <taxon>Phytophthora</taxon>
    </lineage>
</organism>
<dbReference type="OrthoDB" id="113522at2759"/>
<dbReference type="PANTHER" id="PTHR37069">
    <property type="entry name" value="DDE_TNP_1_7 DOMAIN-CONTAINING PROTEIN"/>
    <property type="match status" value="1"/>
</dbReference>
<reference evidence="1 2" key="1">
    <citation type="journal article" date="2017" name="Genome Biol. Evol.">
        <title>Phytophthora megakarya and P. palmivora, closely related causal agents of cacao black pod rot, underwent increases in genome sizes and gene numbers by different mechanisms.</title>
        <authorList>
            <person name="Ali S.S."/>
            <person name="Shao J."/>
            <person name="Lary D.J."/>
            <person name="Kronmiller B."/>
            <person name="Shen D."/>
            <person name="Strem M.D."/>
            <person name="Amoako-Attah I."/>
            <person name="Akrofi A.Y."/>
            <person name="Begoude B.A."/>
            <person name="Ten Hoopen G.M."/>
            <person name="Coulibaly K."/>
            <person name="Kebe B.I."/>
            <person name="Melnick R.L."/>
            <person name="Guiltinan M.J."/>
            <person name="Tyler B.M."/>
            <person name="Meinhardt L.W."/>
            <person name="Bailey B.A."/>
        </authorList>
    </citation>
    <scope>NUCLEOTIDE SEQUENCE [LARGE SCALE GENOMIC DNA]</scope>
    <source>
        <strain evidence="2">sbr112.9</strain>
    </source>
</reference>
<comment type="caution">
    <text evidence="1">The sequence shown here is derived from an EMBL/GenBank/DDBJ whole genome shotgun (WGS) entry which is preliminary data.</text>
</comment>
<protein>
    <submittedName>
        <fullName evidence="1">Uncharacterized protein</fullName>
    </submittedName>
</protein>